<comment type="caution">
    <text evidence="1">The sequence shown here is derived from an EMBL/GenBank/DDBJ whole genome shotgun (WGS) entry which is preliminary data.</text>
</comment>
<feature type="non-terminal residue" evidence="1">
    <location>
        <position position="1"/>
    </location>
</feature>
<gene>
    <name evidence="1" type="ORF">FMOSSE_LOCUS14095</name>
</gene>
<organism evidence="1 2">
    <name type="scientific">Funneliformis mosseae</name>
    <name type="common">Endomycorrhizal fungus</name>
    <name type="synonym">Glomus mosseae</name>
    <dbReference type="NCBI Taxonomy" id="27381"/>
    <lineage>
        <taxon>Eukaryota</taxon>
        <taxon>Fungi</taxon>
        <taxon>Fungi incertae sedis</taxon>
        <taxon>Mucoromycota</taxon>
        <taxon>Glomeromycotina</taxon>
        <taxon>Glomeromycetes</taxon>
        <taxon>Glomerales</taxon>
        <taxon>Glomeraceae</taxon>
        <taxon>Funneliformis</taxon>
    </lineage>
</organism>
<protein>
    <submittedName>
        <fullName evidence="1">690_t:CDS:1</fullName>
    </submittedName>
</protein>
<keyword evidence="2" id="KW-1185">Reference proteome</keyword>
<evidence type="ECO:0000313" key="2">
    <source>
        <dbReference type="Proteomes" id="UP000789375"/>
    </source>
</evidence>
<name>A0A9N9HV64_FUNMO</name>
<reference evidence="1" key="1">
    <citation type="submission" date="2021-06" db="EMBL/GenBank/DDBJ databases">
        <authorList>
            <person name="Kallberg Y."/>
            <person name="Tangrot J."/>
            <person name="Rosling A."/>
        </authorList>
    </citation>
    <scope>NUCLEOTIDE SEQUENCE</scope>
    <source>
        <strain evidence="1">87-6 pot B 2015</strain>
    </source>
</reference>
<dbReference type="EMBL" id="CAJVPP010009834">
    <property type="protein sequence ID" value="CAG8707250.1"/>
    <property type="molecule type" value="Genomic_DNA"/>
</dbReference>
<accession>A0A9N9HV64</accession>
<sequence>YVLKKPYNALWRCINSTLLNTVQRYGKACGLSISVCSMFRKGFLLIPYLGTVDSVGETFPKQSKKLDLASFHADVLCSHSGA</sequence>
<evidence type="ECO:0000313" key="1">
    <source>
        <dbReference type="EMBL" id="CAG8707250.1"/>
    </source>
</evidence>
<dbReference type="Proteomes" id="UP000789375">
    <property type="component" value="Unassembled WGS sequence"/>
</dbReference>
<proteinExistence type="predicted"/>
<dbReference type="AlphaFoldDB" id="A0A9N9HV64"/>